<dbReference type="AlphaFoldDB" id="A0A951U9W5"/>
<dbReference type="EMBL" id="JAHHIF010000014">
    <property type="protein sequence ID" value="MBW4545295.1"/>
    <property type="molecule type" value="Genomic_DNA"/>
</dbReference>
<reference evidence="1" key="1">
    <citation type="submission" date="2021-05" db="EMBL/GenBank/DDBJ databases">
        <authorList>
            <person name="Pietrasiak N."/>
            <person name="Ward R."/>
            <person name="Stajich J.E."/>
            <person name="Kurbessoian T."/>
        </authorList>
    </citation>
    <scope>NUCLEOTIDE SEQUENCE</scope>
    <source>
        <strain evidence="1">CPER-KK1</strain>
    </source>
</reference>
<dbReference type="Proteomes" id="UP000753908">
    <property type="component" value="Unassembled WGS sequence"/>
</dbReference>
<evidence type="ECO:0000313" key="1">
    <source>
        <dbReference type="EMBL" id="MBW4545295.1"/>
    </source>
</evidence>
<evidence type="ECO:0000313" key="2">
    <source>
        <dbReference type="Proteomes" id="UP000753908"/>
    </source>
</evidence>
<organism evidence="1 2">
    <name type="scientific">Symplocastrum torsivum CPER-KK1</name>
    <dbReference type="NCBI Taxonomy" id="450513"/>
    <lineage>
        <taxon>Bacteria</taxon>
        <taxon>Bacillati</taxon>
        <taxon>Cyanobacteriota</taxon>
        <taxon>Cyanophyceae</taxon>
        <taxon>Oscillatoriophycideae</taxon>
        <taxon>Oscillatoriales</taxon>
        <taxon>Microcoleaceae</taxon>
        <taxon>Symplocastrum</taxon>
    </lineage>
</organism>
<sequence length="73" mass="8321">MPELLDLGMSDEEYLELIAQGRNPVQEQIRQRNLIRAGVSPKEAPQLVLFLEQLSGSAEQEALFKGVWRRVLD</sequence>
<gene>
    <name evidence="1" type="ORF">KME25_12735</name>
</gene>
<proteinExistence type="predicted"/>
<protein>
    <submittedName>
        <fullName evidence="1">Uncharacterized protein</fullName>
    </submittedName>
</protein>
<comment type="caution">
    <text evidence="1">The sequence shown here is derived from an EMBL/GenBank/DDBJ whole genome shotgun (WGS) entry which is preliminary data.</text>
</comment>
<reference evidence="1" key="2">
    <citation type="journal article" date="2022" name="Microbiol. Resour. Announc.">
        <title>Metagenome Sequencing to Explore Phylogenomics of Terrestrial Cyanobacteria.</title>
        <authorList>
            <person name="Ward R.D."/>
            <person name="Stajich J.E."/>
            <person name="Johansen J.R."/>
            <person name="Huntemann M."/>
            <person name="Clum A."/>
            <person name="Foster B."/>
            <person name="Foster B."/>
            <person name="Roux S."/>
            <person name="Palaniappan K."/>
            <person name="Varghese N."/>
            <person name="Mukherjee S."/>
            <person name="Reddy T.B.K."/>
            <person name="Daum C."/>
            <person name="Copeland A."/>
            <person name="Chen I.A."/>
            <person name="Ivanova N.N."/>
            <person name="Kyrpides N.C."/>
            <person name="Shapiro N."/>
            <person name="Eloe-Fadrosh E.A."/>
            <person name="Pietrasiak N."/>
        </authorList>
    </citation>
    <scope>NUCLEOTIDE SEQUENCE</scope>
    <source>
        <strain evidence="1">CPER-KK1</strain>
    </source>
</reference>
<accession>A0A951U9W5</accession>
<name>A0A951U9W5_9CYAN</name>